<dbReference type="InterPro" id="IPR036390">
    <property type="entry name" value="WH_DNA-bd_sf"/>
</dbReference>
<dbReference type="EC" id="4.1.1.111" evidence="5"/>
<dbReference type="Proteomes" id="UP000885706">
    <property type="component" value="Unassembled WGS sequence"/>
</dbReference>
<dbReference type="Pfam" id="PF17805">
    <property type="entry name" value="AsnC_trans_reg2"/>
    <property type="match status" value="1"/>
</dbReference>
<evidence type="ECO:0000259" key="7">
    <source>
        <dbReference type="Pfam" id="PF17805"/>
    </source>
</evidence>
<evidence type="ECO:0000256" key="1">
    <source>
        <dbReference type="ARBA" id="ARBA00004744"/>
    </source>
</evidence>
<dbReference type="SMART" id="SM00344">
    <property type="entry name" value="HTH_ASNC"/>
    <property type="match status" value="1"/>
</dbReference>
<dbReference type="PANTHER" id="PTHR43413">
    <property type="entry name" value="TRANSCRIPTIONAL REGULATOR, ASNC FAMILY"/>
    <property type="match status" value="1"/>
</dbReference>
<protein>
    <recommendedName>
        <fullName evidence="5">siroheme decarboxylase</fullName>
        <ecNumber evidence="5">4.1.1.111</ecNumber>
    </recommendedName>
</protein>
<evidence type="ECO:0000256" key="2">
    <source>
        <dbReference type="ARBA" id="ARBA00023133"/>
    </source>
</evidence>
<dbReference type="SUPFAM" id="SSF46785">
    <property type="entry name" value="Winged helix' DNA-binding domain"/>
    <property type="match status" value="1"/>
</dbReference>
<proteinExistence type="inferred from homology"/>
<comment type="catalytic activity">
    <reaction evidence="6">
        <text>siroheme + 2 H(+) = 12,18-didecarboxysiroheme + 2 CO2</text>
        <dbReference type="Rhea" id="RHEA:19093"/>
        <dbReference type="ChEBI" id="CHEBI:15378"/>
        <dbReference type="ChEBI" id="CHEBI:16526"/>
        <dbReference type="ChEBI" id="CHEBI:60052"/>
        <dbReference type="ChEBI" id="CHEBI:140497"/>
        <dbReference type="EC" id="4.1.1.111"/>
    </reaction>
</comment>
<evidence type="ECO:0000256" key="4">
    <source>
        <dbReference type="ARBA" id="ARBA00023457"/>
    </source>
</evidence>
<dbReference type="UniPathway" id="UPA00252"/>
<dbReference type="EMBL" id="DQWQ01000074">
    <property type="protein sequence ID" value="HDD35493.1"/>
    <property type="molecule type" value="Genomic_DNA"/>
</dbReference>
<dbReference type="InterPro" id="IPR050684">
    <property type="entry name" value="HTH-Siroheme_Decarb"/>
</dbReference>
<dbReference type="Gene3D" id="3.30.70.3460">
    <property type="match status" value="1"/>
</dbReference>
<evidence type="ECO:0000256" key="5">
    <source>
        <dbReference type="ARBA" id="ARBA00023471"/>
    </source>
</evidence>
<evidence type="ECO:0000256" key="3">
    <source>
        <dbReference type="ARBA" id="ARBA00023239"/>
    </source>
</evidence>
<feature type="domain" description="Siroheme decarboxylase AsnC-like ligand binding" evidence="7">
    <location>
        <begin position="63"/>
        <end position="148"/>
    </location>
</feature>
<evidence type="ECO:0000313" key="9">
    <source>
        <dbReference type="EMBL" id="HDD35493.1"/>
    </source>
</evidence>
<dbReference type="InterPro" id="IPR053953">
    <property type="entry name" value="NirdL-like_HTH"/>
</dbReference>
<comment type="similarity">
    <text evidence="4">Belongs to the Ahb/Nir family.</text>
</comment>
<gene>
    <name evidence="9" type="ORF">ENF30_01695</name>
</gene>
<comment type="pathway">
    <text evidence="1">Porphyrin-containing compound metabolism; protoheme biosynthesis.</text>
</comment>
<sequence>MRLTELDKKIIRALQKDLPLEGRPFKCLAKELGMEESALLEYIKKFIKKGVIRRFGATIFHDKSGYEANVMVAWRVPADCLDKVGKIMAQFAEITHCYARVTHSGWPYNLYTMIHGRNKEECLETIKKVVEITGIKCYRLLFTERTFKRTSMQYF</sequence>
<dbReference type="GO" id="GO:0016829">
    <property type="term" value="F:lyase activity"/>
    <property type="evidence" value="ECO:0007669"/>
    <property type="project" value="UniProtKB-KW"/>
</dbReference>
<evidence type="ECO:0000256" key="6">
    <source>
        <dbReference type="ARBA" id="ARBA00048470"/>
    </source>
</evidence>
<accession>A0A7V0IA35</accession>
<feature type="domain" description="Siroheme decarboxylase NirL-like HTH" evidence="8">
    <location>
        <begin position="7"/>
        <end position="53"/>
    </location>
</feature>
<dbReference type="PANTHER" id="PTHR43413:SF1">
    <property type="entry name" value="SIROHEME DECARBOXYLASE NIRL SUBUNIT"/>
    <property type="match status" value="1"/>
</dbReference>
<dbReference type="GO" id="GO:0006783">
    <property type="term" value="P:heme biosynthetic process"/>
    <property type="evidence" value="ECO:0007669"/>
    <property type="project" value="UniProtKB-KW"/>
</dbReference>
<evidence type="ECO:0000259" key="8">
    <source>
        <dbReference type="Pfam" id="PF22451"/>
    </source>
</evidence>
<organism evidence="9">
    <name type="scientific">Desulfofervidus auxilii</name>
    <dbReference type="NCBI Taxonomy" id="1621989"/>
    <lineage>
        <taxon>Bacteria</taxon>
        <taxon>Pseudomonadati</taxon>
        <taxon>Thermodesulfobacteriota</taxon>
        <taxon>Candidatus Desulfofervidia</taxon>
        <taxon>Candidatus Desulfofervidales</taxon>
        <taxon>Candidatus Desulfofervidaceae</taxon>
        <taxon>Candidatus Desulfofervidus</taxon>
    </lineage>
</organism>
<keyword evidence="3" id="KW-0456">Lyase</keyword>
<keyword evidence="2" id="KW-0350">Heme biosynthesis</keyword>
<name>A0A7V0IA35_DESA2</name>
<dbReference type="InterPro" id="IPR040523">
    <property type="entry name" value="AsnC_trans_reg2"/>
</dbReference>
<dbReference type="InterPro" id="IPR019888">
    <property type="entry name" value="Tscrpt_reg_AsnC-like"/>
</dbReference>
<dbReference type="AlphaFoldDB" id="A0A7V0IA35"/>
<dbReference type="Pfam" id="PF22451">
    <property type="entry name" value="NirdL-like_HTH"/>
    <property type="match status" value="1"/>
</dbReference>
<comment type="caution">
    <text evidence="9">The sequence shown here is derived from an EMBL/GenBank/DDBJ whole genome shotgun (WGS) entry which is preliminary data.</text>
</comment>
<reference evidence="9" key="1">
    <citation type="journal article" date="2020" name="mSystems">
        <title>Genome- and Community-Level Interaction Insights into Carbon Utilization and Element Cycling Functions of Hydrothermarchaeota in Hydrothermal Sediment.</title>
        <authorList>
            <person name="Zhou Z."/>
            <person name="Liu Y."/>
            <person name="Xu W."/>
            <person name="Pan J."/>
            <person name="Luo Z.H."/>
            <person name="Li M."/>
        </authorList>
    </citation>
    <scope>NUCLEOTIDE SEQUENCE [LARGE SCALE GENOMIC DNA]</scope>
    <source>
        <strain evidence="9">HyVt-113</strain>
    </source>
</reference>